<dbReference type="Proteomes" id="UP001249851">
    <property type="component" value="Unassembled WGS sequence"/>
</dbReference>
<gene>
    <name evidence="1" type="ORF">P5673_022630</name>
</gene>
<feature type="non-terminal residue" evidence="1">
    <location>
        <position position="1"/>
    </location>
</feature>
<comment type="caution">
    <text evidence="1">The sequence shown here is derived from an EMBL/GenBank/DDBJ whole genome shotgun (WGS) entry which is preliminary data.</text>
</comment>
<reference evidence="1" key="1">
    <citation type="journal article" date="2023" name="G3 (Bethesda)">
        <title>Whole genome assembly and annotation of the endangered Caribbean coral Acropora cervicornis.</title>
        <authorList>
            <person name="Selwyn J.D."/>
            <person name="Vollmer S.V."/>
        </authorList>
    </citation>
    <scope>NUCLEOTIDE SEQUENCE</scope>
    <source>
        <strain evidence="1">K2</strain>
    </source>
</reference>
<evidence type="ECO:0000313" key="2">
    <source>
        <dbReference type="Proteomes" id="UP001249851"/>
    </source>
</evidence>
<dbReference type="AlphaFoldDB" id="A0AAD9Q6S6"/>
<feature type="non-terminal residue" evidence="1">
    <location>
        <position position="136"/>
    </location>
</feature>
<accession>A0AAD9Q6S6</accession>
<proteinExistence type="predicted"/>
<protein>
    <recommendedName>
        <fullName evidence="3">Reverse transcriptase</fullName>
    </recommendedName>
</protein>
<organism evidence="1 2">
    <name type="scientific">Acropora cervicornis</name>
    <name type="common">Staghorn coral</name>
    <dbReference type="NCBI Taxonomy" id="6130"/>
    <lineage>
        <taxon>Eukaryota</taxon>
        <taxon>Metazoa</taxon>
        <taxon>Cnidaria</taxon>
        <taxon>Anthozoa</taxon>
        <taxon>Hexacorallia</taxon>
        <taxon>Scleractinia</taxon>
        <taxon>Astrocoeniina</taxon>
        <taxon>Acroporidae</taxon>
        <taxon>Acropora</taxon>
    </lineage>
</organism>
<dbReference type="PANTHER" id="PTHR47510">
    <property type="entry name" value="REVERSE TRANSCRIPTASE DOMAIN-CONTAINING PROTEIN"/>
    <property type="match status" value="1"/>
</dbReference>
<sequence length="136" mass="15427">LDNISAYLLKEAAPITESSLTHIINLSLCSGIFPNNLRIASVTPIFGEGLKSHPNRYRPSSVMTVVSKLIKRIVFKQLTEYLNNNNLFPSRFRPMFSTETALLENAFDVIDYIIMLGKLSLYGVSSHPVNWFQSYR</sequence>
<dbReference type="PANTHER" id="PTHR47510:SF3">
    <property type="entry name" value="ENDO_EXONUCLEASE_PHOSPHATASE DOMAIN-CONTAINING PROTEIN"/>
    <property type="match status" value="1"/>
</dbReference>
<reference evidence="1" key="2">
    <citation type="journal article" date="2023" name="Science">
        <title>Genomic signatures of disease resistance in endangered staghorn corals.</title>
        <authorList>
            <person name="Vollmer S.V."/>
            <person name="Selwyn J.D."/>
            <person name="Despard B.A."/>
            <person name="Roesel C.L."/>
        </authorList>
    </citation>
    <scope>NUCLEOTIDE SEQUENCE</scope>
    <source>
        <strain evidence="1">K2</strain>
    </source>
</reference>
<evidence type="ECO:0008006" key="3">
    <source>
        <dbReference type="Google" id="ProtNLM"/>
    </source>
</evidence>
<keyword evidence="2" id="KW-1185">Reference proteome</keyword>
<name>A0AAD9Q6S6_ACRCE</name>
<evidence type="ECO:0000313" key="1">
    <source>
        <dbReference type="EMBL" id="KAK2555609.1"/>
    </source>
</evidence>
<dbReference type="EMBL" id="JARQWQ010000061">
    <property type="protein sequence ID" value="KAK2555609.1"/>
    <property type="molecule type" value="Genomic_DNA"/>
</dbReference>